<evidence type="ECO:0000313" key="3">
    <source>
        <dbReference type="EMBL" id="RKO84026.1"/>
    </source>
</evidence>
<dbReference type="AlphaFoldDB" id="A0A4P9W1S5"/>
<feature type="domain" description="BAH" evidence="2">
    <location>
        <begin position="140"/>
        <end position="268"/>
    </location>
</feature>
<dbReference type="Proteomes" id="UP000269721">
    <property type="component" value="Unassembled WGS sequence"/>
</dbReference>
<name>A0A4P9W1S5_9FUNG</name>
<dbReference type="EMBL" id="ML000581">
    <property type="protein sequence ID" value="RKO84026.1"/>
    <property type="molecule type" value="Genomic_DNA"/>
</dbReference>
<feature type="region of interest" description="Disordered" evidence="1">
    <location>
        <begin position="1"/>
        <end position="62"/>
    </location>
</feature>
<accession>A0A4P9W1S5</accession>
<protein>
    <recommendedName>
        <fullName evidence="2">BAH domain-containing protein</fullName>
    </recommendedName>
</protein>
<dbReference type="SMART" id="SM00439">
    <property type="entry name" value="BAH"/>
    <property type="match status" value="1"/>
</dbReference>
<evidence type="ECO:0000259" key="2">
    <source>
        <dbReference type="PROSITE" id="PS51038"/>
    </source>
</evidence>
<dbReference type="GO" id="GO:0003682">
    <property type="term" value="F:chromatin binding"/>
    <property type="evidence" value="ECO:0007669"/>
    <property type="project" value="InterPro"/>
</dbReference>
<dbReference type="Pfam" id="PF01426">
    <property type="entry name" value="BAH"/>
    <property type="match status" value="1"/>
</dbReference>
<dbReference type="PROSITE" id="PS51038">
    <property type="entry name" value="BAH"/>
    <property type="match status" value="1"/>
</dbReference>
<evidence type="ECO:0000256" key="1">
    <source>
        <dbReference type="SAM" id="MobiDB-lite"/>
    </source>
</evidence>
<gene>
    <name evidence="3" type="ORF">BDK51DRAFT_48643</name>
</gene>
<keyword evidence="4" id="KW-1185">Reference proteome</keyword>
<evidence type="ECO:0000313" key="4">
    <source>
        <dbReference type="Proteomes" id="UP000269721"/>
    </source>
</evidence>
<proteinExistence type="predicted"/>
<sequence length="381" mass="42638">MDGKKLIPDPNDDPDDDGSVYEPEEHESLWDDSGDSTEEGDQEVEKSEGTLVASDEEIEPCTSLEVPTTVYEDFNNQEFRGLFTVPRRPKKMSCQIPTRTIKKEEACLEEVPRPMEAAEGTMGRKAQSREYFLRFEKGGESFQVGDWVLVNTVDVDEPGENFEATQNDFGLMLLSEIFFDVNNKDRNVRMHGILGYRGADTILGHSYPNTVFLTMHCDEVDAATLLRPVSVCLGYVQTSRHHDNANADKLFFCPFFYENRAAAIVTLPPAFVKISQPSRSTSRWNVQGFAGRICNCGEPDDNEEGEPTSPQRLEPTLGVFLPGSQDYVVPGTCVLVARNSPATDDDRLYDIFLVEYFAKVKKITTSRSYAGCTDAGTFPRL</sequence>
<reference evidence="4" key="1">
    <citation type="journal article" date="2018" name="Nat. Microbiol.">
        <title>Leveraging single-cell genomics to expand the fungal tree of life.</title>
        <authorList>
            <person name="Ahrendt S.R."/>
            <person name="Quandt C.A."/>
            <person name="Ciobanu D."/>
            <person name="Clum A."/>
            <person name="Salamov A."/>
            <person name="Andreopoulos B."/>
            <person name="Cheng J.F."/>
            <person name="Woyke T."/>
            <person name="Pelin A."/>
            <person name="Henrissat B."/>
            <person name="Reynolds N.K."/>
            <person name="Benny G.L."/>
            <person name="Smith M.E."/>
            <person name="James T.Y."/>
            <person name="Grigoriev I.V."/>
        </authorList>
    </citation>
    <scope>NUCLEOTIDE SEQUENCE [LARGE SCALE GENOMIC DNA]</scope>
</reference>
<dbReference type="InterPro" id="IPR001025">
    <property type="entry name" value="BAH_dom"/>
</dbReference>
<dbReference type="Gene3D" id="2.30.30.490">
    <property type="match status" value="1"/>
</dbReference>
<dbReference type="InterPro" id="IPR043151">
    <property type="entry name" value="BAH_sf"/>
</dbReference>
<feature type="compositionally biased region" description="Acidic residues" evidence="1">
    <location>
        <begin position="10"/>
        <end position="42"/>
    </location>
</feature>
<organism evidence="3 4">
    <name type="scientific">Blyttiomyces helicus</name>
    <dbReference type="NCBI Taxonomy" id="388810"/>
    <lineage>
        <taxon>Eukaryota</taxon>
        <taxon>Fungi</taxon>
        <taxon>Fungi incertae sedis</taxon>
        <taxon>Chytridiomycota</taxon>
        <taxon>Chytridiomycota incertae sedis</taxon>
        <taxon>Chytridiomycetes</taxon>
        <taxon>Chytridiomycetes incertae sedis</taxon>
        <taxon>Blyttiomyces</taxon>
    </lineage>
</organism>